<feature type="compositionally biased region" description="Polar residues" evidence="1">
    <location>
        <begin position="126"/>
        <end position="136"/>
    </location>
</feature>
<evidence type="ECO:0000256" key="1">
    <source>
        <dbReference type="SAM" id="MobiDB-lite"/>
    </source>
</evidence>
<gene>
    <name evidence="2" type="ORF">DARMORV10_A02P16410.1</name>
</gene>
<dbReference type="EMBL" id="HG994356">
    <property type="protein sequence ID" value="CAF2139209.1"/>
    <property type="molecule type" value="Genomic_DNA"/>
</dbReference>
<dbReference type="AlphaFoldDB" id="A0A816WW71"/>
<reference evidence="2" key="1">
    <citation type="submission" date="2021-01" db="EMBL/GenBank/DDBJ databases">
        <authorList>
            <consortium name="Genoscope - CEA"/>
            <person name="William W."/>
        </authorList>
    </citation>
    <scope>NUCLEOTIDE SEQUENCE</scope>
</reference>
<name>A0A816WW71_BRANA</name>
<organism evidence="2">
    <name type="scientific">Brassica napus</name>
    <name type="common">Rape</name>
    <dbReference type="NCBI Taxonomy" id="3708"/>
    <lineage>
        <taxon>Eukaryota</taxon>
        <taxon>Viridiplantae</taxon>
        <taxon>Streptophyta</taxon>
        <taxon>Embryophyta</taxon>
        <taxon>Tracheophyta</taxon>
        <taxon>Spermatophyta</taxon>
        <taxon>Magnoliopsida</taxon>
        <taxon>eudicotyledons</taxon>
        <taxon>Gunneridae</taxon>
        <taxon>Pentapetalae</taxon>
        <taxon>rosids</taxon>
        <taxon>malvids</taxon>
        <taxon>Brassicales</taxon>
        <taxon>Brassicaceae</taxon>
        <taxon>Brassiceae</taxon>
        <taxon>Brassica</taxon>
    </lineage>
</organism>
<evidence type="ECO:0000313" key="2">
    <source>
        <dbReference type="EMBL" id="CAF2139209.1"/>
    </source>
</evidence>
<feature type="non-terminal residue" evidence="2">
    <location>
        <position position="1"/>
    </location>
</feature>
<dbReference type="Proteomes" id="UP001295469">
    <property type="component" value="Chromosome A02"/>
</dbReference>
<sequence length="165" mass="17900">YFNGPNLANIQWAQFYSAKSHHCNFVSNVTIALYSVCNNNTTDGGVHLHSQVGGIETTNTITDGTITCSNCSQKLQCGFTSFTSAGWHDENAVGSVYLNDRHCETSHEVDIRGAENTTGFPDATVNEGSTMDSTPLPCQTETVVSIDSKASDFTWKQQQCSKSIC</sequence>
<protein>
    <submittedName>
        <fullName evidence="2">(rape) hypothetical protein</fullName>
    </submittedName>
</protein>
<feature type="region of interest" description="Disordered" evidence="1">
    <location>
        <begin position="114"/>
        <end position="136"/>
    </location>
</feature>
<accession>A0A816WW71</accession>
<proteinExistence type="predicted"/>